<evidence type="ECO:0000313" key="3">
    <source>
        <dbReference type="EMBL" id="MQU41152.1"/>
    </source>
</evidence>
<gene>
    <name evidence="3" type="ORF">GHO28_01335</name>
</gene>
<dbReference type="Proteomes" id="UP000466863">
    <property type="component" value="Unassembled WGS sequence"/>
</dbReference>
<comment type="caution">
    <text evidence="3">The sequence shown here is derived from an EMBL/GenBank/DDBJ whole genome shotgun (WGS) entry which is preliminary data.</text>
</comment>
<dbReference type="EMBL" id="WIVV01000003">
    <property type="protein sequence ID" value="MQU41152.1"/>
    <property type="molecule type" value="Genomic_DNA"/>
</dbReference>
<feature type="compositionally biased region" description="Polar residues" evidence="1">
    <location>
        <begin position="147"/>
        <end position="167"/>
    </location>
</feature>
<evidence type="ECO:0000256" key="1">
    <source>
        <dbReference type="SAM" id="MobiDB-lite"/>
    </source>
</evidence>
<dbReference type="AlphaFoldDB" id="A0A6A7Z383"/>
<dbReference type="RefSeq" id="WP_153355347.1">
    <property type="nucleotide sequence ID" value="NZ_WIVS01000008.1"/>
</dbReference>
<organism evidence="3 4">
    <name type="scientific">Pseudomonas helleri</name>
    <dbReference type="NCBI Taxonomy" id="1608996"/>
    <lineage>
        <taxon>Bacteria</taxon>
        <taxon>Pseudomonadati</taxon>
        <taxon>Pseudomonadota</taxon>
        <taxon>Gammaproteobacteria</taxon>
        <taxon>Pseudomonadales</taxon>
        <taxon>Pseudomonadaceae</taxon>
        <taxon>Pseudomonas</taxon>
    </lineage>
</organism>
<feature type="transmembrane region" description="Helical" evidence="2">
    <location>
        <begin position="6"/>
        <end position="25"/>
    </location>
</feature>
<feature type="region of interest" description="Disordered" evidence="1">
    <location>
        <begin position="147"/>
        <end position="176"/>
    </location>
</feature>
<name>A0A6A7Z383_9PSED</name>
<reference evidence="3 4" key="1">
    <citation type="submission" date="2019-10" db="EMBL/GenBank/DDBJ databases">
        <title>Evaluation of single-gene subtyping targets for Pseudomonas.</title>
        <authorList>
            <person name="Reichler S.J."/>
            <person name="Orsi R.H."/>
            <person name="Wiedmann M."/>
            <person name="Martin N.H."/>
            <person name="Murphy S.I."/>
        </authorList>
    </citation>
    <scope>NUCLEOTIDE SEQUENCE [LARGE SCALE GENOMIC DNA]</scope>
    <source>
        <strain evidence="3 4">FSL R10-1876</strain>
    </source>
</reference>
<evidence type="ECO:0000256" key="2">
    <source>
        <dbReference type="SAM" id="Phobius"/>
    </source>
</evidence>
<keyword evidence="2" id="KW-0472">Membrane</keyword>
<evidence type="ECO:0000313" key="4">
    <source>
        <dbReference type="Proteomes" id="UP000466863"/>
    </source>
</evidence>
<keyword evidence="2" id="KW-0812">Transmembrane</keyword>
<protein>
    <submittedName>
        <fullName evidence="3">DNA-packaging protein</fullName>
    </submittedName>
</protein>
<accession>A0A6A7Z383</accession>
<keyword evidence="2" id="KW-1133">Transmembrane helix</keyword>
<proteinExistence type="predicted"/>
<sequence length="214" mass="22815">MKDLLIKTLPAIVMLVILGGVLVALDDFGQSRYDAGYASAKAAGDKATAELREKYAVEKLAAADAQTAAAIQANALLRNEQARGNQLATQLADAKENLRKTTDTLTREVTRVTTLYRRTLDSPPEPLPPGVFTAGFVRMWNTANGIDTSMPAQSNGSATGRTTTSPNEPGAADSLDSGVTQSLVLTNQIRNGELHGSCRSQLNRLIDWTLNGSK</sequence>